<keyword evidence="1" id="KW-0732">Signal</keyword>
<protein>
    <recommendedName>
        <fullName evidence="4">C1q domain-containing protein</fullName>
    </recommendedName>
</protein>
<feature type="signal peptide" evidence="1">
    <location>
        <begin position="1"/>
        <end position="18"/>
    </location>
</feature>
<sequence>MKKLLLIFSITCMSTALFSQRVGFRTSNPQAPFHLDTRANNPATGGLPSLPLVYDDFLIDTDGSMNIGPYFAAGMPRSKFFLFFATTGGDNVRIDNLLPAPNPEDIDLLGVVRPGAGFSYLKREQSLNELDLPRTTVLGLSADVTNFLNGVSAGGAQDMPMTVIKNGIPGLSYNATTHFVTLPAGTYRFTVVYSASHGGCTLSSYFYDFPLPSSFTRVHSTSDHLTGAGVGSRHTGTITYASASLPDGKMILTNLGRGQSGNCGGTGMTLFADGTQFLITRIGD</sequence>
<name>A0A1I0NI04_9FLAO</name>
<dbReference type="RefSeq" id="WP_139176700.1">
    <property type="nucleotide sequence ID" value="NZ_FOIU01000001.1"/>
</dbReference>
<reference evidence="3" key="1">
    <citation type="submission" date="2016-10" db="EMBL/GenBank/DDBJ databases">
        <authorList>
            <person name="Varghese N."/>
            <person name="Submissions S."/>
        </authorList>
    </citation>
    <scope>NUCLEOTIDE SEQUENCE [LARGE SCALE GENOMIC DNA]</scope>
    <source>
        <strain evidence="3">DSM 17724</strain>
    </source>
</reference>
<proteinExistence type="predicted"/>
<organism evidence="2 3">
    <name type="scientific">Chryseobacterium wanjuense</name>
    <dbReference type="NCBI Taxonomy" id="356305"/>
    <lineage>
        <taxon>Bacteria</taxon>
        <taxon>Pseudomonadati</taxon>
        <taxon>Bacteroidota</taxon>
        <taxon>Flavobacteriia</taxon>
        <taxon>Flavobacteriales</taxon>
        <taxon>Weeksellaceae</taxon>
        <taxon>Chryseobacterium group</taxon>
        <taxon>Chryseobacterium</taxon>
    </lineage>
</organism>
<evidence type="ECO:0000313" key="2">
    <source>
        <dbReference type="EMBL" id="SEW00944.1"/>
    </source>
</evidence>
<evidence type="ECO:0008006" key="4">
    <source>
        <dbReference type="Google" id="ProtNLM"/>
    </source>
</evidence>
<keyword evidence="3" id="KW-1185">Reference proteome</keyword>
<dbReference type="AlphaFoldDB" id="A0A1I0NI04"/>
<gene>
    <name evidence="2" type="ORF">SAMN05421841_0601</name>
</gene>
<feature type="chain" id="PRO_5011583103" description="C1q domain-containing protein" evidence="1">
    <location>
        <begin position="19"/>
        <end position="284"/>
    </location>
</feature>
<dbReference type="OrthoDB" id="1240824at2"/>
<evidence type="ECO:0000313" key="3">
    <source>
        <dbReference type="Proteomes" id="UP000199469"/>
    </source>
</evidence>
<accession>A0A1I0NI04</accession>
<dbReference type="Proteomes" id="UP000199469">
    <property type="component" value="Unassembled WGS sequence"/>
</dbReference>
<dbReference type="EMBL" id="FOIU01000001">
    <property type="protein sequence ID" value="SEW00944.1"/>
    <property type="molecule type" value="Genomic_DNA"/>
</dbReference>
<evidence type="ECO:0000256" key="1">
    <source>
        <dbReference type="SAM" id="SignalP"/>
    </source>
</evidence>